<dbReference type="InterPro" id="IPR001851">
    <property type="entry name" value="ABC_transp_permease"/>
</dbReference>
<evidence type="ECO:0000256" key="2">
    <source>
        <dbReference type="ARBA" id="ARBA00022475"/>
    </source>
</evidence>
<feature type="transmembrane region" description="Helical" evidence="7">
    <location>
        <begin position="118"/>
        <end position="142"/>
    </location>
</feature>
<reference evidence="8 9" key="1">
    <citation type="submission" date="2020-07" db="EMBL/GenBank/DDBJ databases">
        <title>Halosimplex litoreum sp. nov. and Halosimplex rubrum sp. nov., isolated from different salt environments.</title>
        <authorList>
            <person name="Cui H."/>
        </authorList>
    </citation>
    <scope>NUCLEOTIDE SEQUENCE [LARGE SCALE GENOMIC DNA]</scope>
    <source>
        <strain evidence="8 9">R2</strain>
    </source>
</reference>
<organism evidence="8 9">
    <name type="scientific">Halosimplex pelagicum</name>
    <dbReference type="NCBI Taxonomy" id="869886"/>
    <lineage>
        <taxon>Archaea</taxon>
        <taxon>Methanobacteriati</taxon>
        <taxon>Methanobacteriota</taxon>
        <taxon>Stenosarchaea group</taxon>
        <taxon>Halobacteria</taxon>
        <taxon>Halobacteriales</taxon>
        <taxon>Haloarculaceae</taxon>
        <taxon>Halosimplex</taxon>
    </lineage>
</organism>
<keyword evidence="5 7" id="KW-0472">Membrane</keyword>
<dbReference type="GO" id="GO:0005886">
    <property type="term" value="C:plasma membrane"/>
    <property type="evidence" value="ECO:0007669"/>
    <property type="project" value="UniProtKB-SubCell"/>
</dbReference>
<dbReference type="Pfam" id="PF02653">
    <property type="entry name" value="BPD_transp_2"/>
    <property type="match status" value="1"/>
</dbReference>
<keyword evidence="3 7" id="KW-0812">Transmembrane</keyword>
<dbReference type="InterPro" id="IPR043428">
    <property type="entry name" value="LivM-like"/>
</dbReference>
<dbReference type="AlphaFoldDB" id="A0A7D5PCR6"/>
<evidence type="ECO:0000256" key="1">
    <source>
        <dbReference type="ARBA" id="ARBA00004651"/>
    </source>
</evidence>
<feature type="transmembrane region" description="Helical" evidence="7">
    <location>
        <begin position="27"/>
        <end position="47"/>
    </location>
</feature>
<dbReference type="EMBL" id="CP058909">
    <property type="protein sequence ID" value="QLH83605.1"/>
    <property type="molecule type" value="Genomic_DNA"/>
</dbReference>
<evidence type="ECO:0000256" key="6">
    <source>
        <dbReference type="SAM" id="MobiDB-lite"/>
    </source>
</evidence>
<keyword evidence="9" id="KW-1185">Reference proteome</keyword>
<dbReference type="GeneID" id="56084738"/>
<keyword evidence="2" id="KW-1003">Cell membrane</keyword>
<feature type="transmembrane region" description="Helical" evidence="7">
    <location>
        <begin position="241"/>
        <end position="262"/>
    </location>
</feature>
<feature type="compositionally biased region" description="Basic and acidic residues" evidence="6">
    <location>
        <begin position="472"/>
        <end position="497"/>
    </location>
</feature>
<proteinExistence type="predicted"/>
<gene>
    <name evidence="8" type="ORF">HZS54_19075</name>
</gene>
<dbReference type="OrthoDB" id="239932at2157"/>
<accession>A0A7D5PCR6</accession>
<sequence>MSEPDGASATGGTVLDRLGAELREGDAGLIALVMAGIYVLFTIFAILGPPQGVGGVVAALQAVTFWTALYAMLVLALNLHWGYAGLFNIGVAGFMAVGVYTFAAITAPTGGTPPGLGLPLWVGVVGGMLMAAVAGAVIALPALRLRADYLAIVTVAFSEIVRLTLLSTTFQQFTLFANVPILPDIPLGTGAGRGINIPINPTIPVKSLFYTNPGNPASGSRTALGDAVISAFGAAGVRETVVVSLAYTLVLIAFVALFYWLLRRIGNSPFGRVLKAIREDELVANSLGKDTRLFKVKVFMVGCALMGLGGILWETQKGYTDPTATTFMPIQTFYIFIALMIGGAGSNTGSVLGGALFASLLFQGPQRVAGIFTKYFVSGEAPTTFAGALAPVGSLDFGPLFAYTLQNVPPLRFVLLGVVLIVLMQRRPSGLLGHRKEVAASVPLSDRGGRPGRDGPRPAADGGFVSDASDTSSEHGSDGSEPAGEDRAADGSDRSPEGGDGDE</sequence>
<feature type="transmembrane region" description="Helical" evidence="7">
    <location>
        <begin position="53"/>
        <end position="79"/>
    </location>
</feature>
<dbReference type="CDD" id="cd06581">
    <property type="entry name" value="TM_PBP1_LivM_like"/>
    <property type="match status" value="1"/>
</dbReference>
<dbReference type="PANTHER" id="PTHR30482">
    <property type="entry name" value="HIGH-AFFINITY BRANCHED-CHAIN AMINO ACID TRANSPORT SYSTEM PERMEASE"/>
    <property type="match status" value="1"/>
</dbReference>
<evidence type="ECO:0000313" key="9">
    <source>
        <dbReference type="Proteomes" id="UP000509346"/>
    </source>
</evidence>
<dbReference type="GO" id="GO:0015658">
    <property type="term" value="F:branched-chain amino acid transmembrane transporter activity"/>
    <property type="evidence" value="ECO:0007669"/>
    <property type="project" value="InterPro"/>
</dbReference>
<feature type="transmembrane region" description="Helical" evidence="7">
    <location>
        <begin position="149"/>
        <end position="170"/>
    </location>
</feature>
<feature type="transmembrane region" description="Helical" evidence="7">
    <location>
        <begin position="296"/>
        <end position="313"/>
    </location>
</feature>
<feature type="compositionally biased region" description="Basic and acidic residues" evidence="6">
    <location>
        <begin position="447"/>
        <end position="456"/>
    </location>
</feature>
<feature type="transmembrane region" description="Helical" evidence="7">
    <location>
        <begin position="409"/>
        <end position="426"/>
    </location>
</feature>
<dbReference type="KEGG" id="hpel:HZS54_19075"/>
<dbReference type="Proteomes" id="UP000509346">
    <property type="component" value="Chromosome"/>
</dbReference>
<feature type="transmembrane region" description="Helical" evidence="7">
    <location>
        <begin position="333"/>
        <end position="362"/>
    </location>
</feature>
<protein>
    <submittedName>
        <fullName evidence="8">Branched-chain amino acid ABC transporter permease</fullName>
    </submittedName>
</protein>
<comment type="subcellular location">
    <subcellularLocation>
        <location evidence="1">Cell membrane</location>
        <topology evidence="1">Multi-pass membrane protein</topology>
    </subcellularLocation>
</comment>
<dbReference type="RefSeq" id="WP_179918647.1">
    <property type="nucleotide sequence ID" value="NZ_CP058909.1"/>
</dbReference>
<dbReference type="PANTHER" id="PTHR30482:SF10">
    <property type="entry name" value="HIGH-AFFINITY BRANCHED-CHAIN AMINO ACID TRANSPORT PROTEIN BRAE"/>
    <property type="match status" value="1"/>
</dbReference>
<feature type="transmembrane region" description="Helical" evidence="7">
    <location>
        <begin position="86"/>
        <end position="106"/>
    </location>
</feature>
<evidence type="ECO:0000313" key="8">
    <source>
        <dbReference type="EMBL" id="QLH83605.1"/>
    </source>
</evidence>
<name>A0A7D5PCR6_9EURY</name>
<evidence type="ECO:0000256" key="3">
    <source>
        <dbReference type="ARBA" id="ARBA00022692"/>
    </source>
</evidence>
<evidence type="ECO:0000256" key="5">
    <source>
        <dbReference type="ARBA" id="ARBA00023136"/>
    </source>
</evidence>
<evidence type="ECO:0000256" key="4">
    <source>
        <dbReference type="ARBA" id="ARBA00022989"/>
    </source>
</evidence>
<evidence type="ECO:0000256" key="7">
    <source>
        <dbReference type="SAM" id="Phobius"/>
    </source>
</evidence>
<keyword evidence="4 7" id="KW-1133">Transmembrane helix</keyword>
<feature type="region of interest" description="Disordered" evidence="6">
    <location>
        <begin position="442"/>
        <end position="503"/>
    </location>
</feature>